<feature type="region of interest" description="Disordered" evidence="1">
    <location>
        <begin position="344"/>
        <end position="363"/>
    </location>
</feature>
<dbReference type="EMBL" id="CAXAMN010000525">
    <property type="protein sequence ID" value="CAK8989213.1"/>
    <property type="molecule type" value="Genomic_DNA"/>
</dbReference>
<dbReference type="Proteomes" id="UP001642484">
    <property type="component" value="Unassembled WGS sequence"/>
</dbReference>
<proteinExistence type="predicted"/>
<feature type="region of interest" description="Disordered" evidence="1">
    <location>
        <begin position="459"/>
        <end position="521"/>
    </location>
</feature>
<comment type="caution">
    <text evidence="2">The sequence shown here is derived from an EMBL/GenBank/DDBJ whole genome shotgun (WGS) entry which is preliminary data.</text>
</comment>
<protein>
    <submittedName>
        <fullName evidence="2">Uncharacterized protein</fullName>
    </submittedName>
</protein>
<keyword evidence="3" id="KW-1185">Reference proteome</keyword>
<organism evidence="2 3">
    <name type="scientific">Durusdinium trenchii</name>
    <dbReference type="NCBI Taxonomy" id="1381693"/>
    <lineage>
        <taxon>Eukaryota</taxon>
        <taxon>Sar</taxon>
        <taxon>Alveolata</taxon>
        <taxon>Dinophyceae</taxon>
        <taxon>Suessiales</taxon>
        <taxon>Symbiodiniaceae</taxon>
        <taxon>Durusdinium</taxon>
    </lineage>
</organism>
<evidence type="ECO:0000313" key="3">
    <source>
        <dbReference type="Proteomes" id="UP001642484"/>
    </source>
</evidence>
<gene>
    <name evidence="2" type="ORF">CCMP2556_LOCUS1573</name>
</gene>
<reference evidence="2 3" key="1">
    <citation type="submission" date="2024-02" db="EMBL/GenBank/DDBJ databases">
        <authorList>
            <person name="Chen Y."/>
            <person name="Shah S."/>
            <person name="Dougan E. K."/>
            <person name="Thang M."/>
            <person name="Chan C."/>
        </authorList>
    </citation>
    <scope>NUCLEOTIDE SEQUENCE [LARGE SCALE GENOMIC DNA]</scope>
</reference>
<feature type="compositionally biased region" description="Low complexity" evidence="1">
    <location>
        <begin position="507"/>
        <end position="521"/>
    </location>
</feature>
<sequence>MEPVAVEADSTPVSALRVPPLTNLSQVSRGSRIRSVTPTNSAKSEGGLQNALMGVEERLSAQIARVQQQGDRLREVALSRMDAKVSTVEALQPKFDRRMAELSGSVKGLSDEMQSQLRRVDQIDTKLWDWRHQIEEELRVRLVEVEQSLQQLGSAHRVAKAAAEDSAKKLSMRMLRLEGLVEEHHAHAEDTNGNLAQLNARLEEIEENHGLHHVQHDDAINAHMEHTRAREADWQVLQSELEQRCLEQSLTTQGLSVKLEAMQQESSDLRARLEIQEEKGRSLRTLQEAKDEQLRSLVDRVERENLEGRLRGLQQRIQELETSGITTAEQMQILQHSLERQEQDVQHLSRLPSPRLPQVEEKEKESSLLQAPVLHLQNRVEKLEAHLQSAVTELKAELHEALESEQSLTPHVSALVTQLKDITPKVISHGQDIQRIQSKVLVLEAQAKEKPMLPVERVPAPVNPTEVEGKREQVEEVALNSPQAETGSLDEVEMGSPQMARAEWQLQKAQKAAQRRVGGEV</sequence>
<accession>A0ABP0HHE9</accession>
<evidence type="ECO:0000313" key="2">
    <source>
        <dbReference type="EMBL" id="CAK8989213.1"/>
    </source>
</evidence>
<evidence type="ECO:0000256" key="1">
    <source>
        <dbReference type="SAM" id="MobiDB-lite"/>
    </source>
</evidence>
<name>A0ABP0HHE9_9DINO</name>